<evidence type="ECO:0000313" key="1">
    <source>
        <dbReference type="EMBL" id="ONI40694.1"/>
    </source>
</evidence>
<protein>
    <submittedName>
        <fullName evidence="1">Uncharacterized protein</fullName>
    </submittedName>
</protein>
<dbReference type="Proteomes" id="UP000188637">
    <property type="component" value="Unassembled WGS sequence"/>
</dbReference>
<gene>
    <name evidence="1" type="ORF">AN640_08545</name>
</gene>
<accession>A0ACC8XCU5</accession>
<evidence type="ECO:0000313" key="2">
    <source>
        <dbReference type="Proteomes" id="UP000188637"/>
    </source>
</evidence>
<sequence length="805" mass="88649">MKIYKKALFLLCSISLIGCSQKEVVPTSTASLIVQTVHPSDKEISLNEDFMGTMSPKETTYIFSSMMGIVDKINVTEGDTVTQGEVLFTMRNDTQSLSRAQAEASYNQLQASKNQALLKATLDIETAQASYNQLLLARDQAIIQARNNITNANQAYNQAVLAKEQALTQAQNTINNAKKGYDQVLVSQEQATTQAKNTVDNAYKSYEQLLVAQEQAVIQAENVANNANVGYNQLIVSRDQSVGAGIDMQLLELENQIQTLKNNIANAKLQLRQAEDDLGKVSDDVEEAKTDFDDAKNTAEDEDKLLDEALEAYEDAQIKLSTAKTLAEKYALLQSSVPALAGVDINDAINFTVEDGFPQSVINSISEIFYAMYYAEIEGLSTYDLFELSEEATDAQKDFADAQENYTEAKTEEVQNEAIFEQMEDGFENAEIQVDNAGELTEETIKGLEDQLKILEDIYMISSTQSINDAMSAYDEQIDQALLGVEQAQQAVENTHIAYKEQIDQALLGISQAEEAVSLVNNSYAEQLSQALLGISQAEEAINLTRNSYDEQIKQAQIAIDQANQGLSMTIDSYNEQIKQVELSLSAAQNSKPLIEDAYTEQLNTASIGIENADYLLNELIVKSPVNGVVDEVNVEENNPVSNSNAACVISDYTNMEVTFYVSQEIKDTLSISQEIIVTYDSQKYSGHIFEIDPNMDHQTSLFEIVATVDVSQGTIPNGVSVIVNTDTHKVSEVLTIPYTAVYFEDGKQFVYVDRNGVAEKQYVKTGIFDDSTIVITEGLTPNDNVITTWSSQLRDGTPVKKGGA</sequence>
<keyword evidence="2" id="KW-1185">Reference proteome</keyword>
<name>A0ACC8XCU5_9FIRM</name>
<dbReference type="EMBL" id="LJHD01000233">
    <property type="protein sequence ID" value="ONI40694.1"/>
    <property type="molecule type" value="Genomic_DNA"/>
</dbReference>
<reference evidence="1" key="1">
    <citation type="submission" date="2016-08" db="EMBL/GenBank/DDBJ databases">
        <authorList>
            <person name="Ngugi D.K."/>
            <person name="Miyake S."/>
            <person name="Stingl U."/>
        </authorList>
    </citation>
    <scope>NUCLEOTIDE SEQUENCE</scope>
    <source>
        <strain evidence="1">SCG-D08WGA-EpuloA1</strain>
    </source>
</reference>
<proteinExistence type="predicted"/>
<comment type="caution">
    <text evidence="1">The sequence shown here is derived from an EMBL/GenBank/DDBJ whole genome shotgun (WGS) entry which is preliminary data.</text>
</comment>
<organism evidence="1 2">
    <name type="scientific">Candidatus Epulonipiscium fishelsonii</name>
    <dbReference type="NCBI Taxonomy" id="77094"/>
    <lineage>
        <taxon>Bacteria</taxon>
        <taxon>Bacillati</taxon>
        <taxon>Bacillota</taxon>
        <taxon>Clostridia</taxon>
        <taxon>Lachnospirales</taxon>
        <taxon>Lachnospiraceae</taxon>
        <taxon>Candidatus Epulonipiscium</taxon>
    </lineage>
</organism>